<proteinExistence type="predicted"/>
<dbReference type="EMBL" id="JAGSOI010000013">
    <property type="protein sequence ID" value="MCM1986351.1"/>
    <property type="molecule type" value="Genomic_DNA"/>
</dbReference>
<organism evidence="1 2">
    <name type="scientific">Methanococcoides seepicolus</name>
    <dbReference type="NCBI Taxonomy" id="2828780"/>
    <lineage>
        <taxon>Archaea</taxon>
        <taxon>Methanobacteriati</taxon>
        <taxon>Methanobacteriota</taxon>
        <taxon>Stenosarchaea group</taxon>
        <taxon>Methanomicrobia</taxon>
        <taxon>Methanosarcinales</taxon>
        <taxon>Methanosarcinaceae</taxon>
        <taxon>Methanococcoides</taxon>
    </lineage>
</organism>
<protein>
    <submittedName>
        <fullName evidence="1">Uncharacterized protein</fullName>
    </submittedName>
</protein>
<name>A0A9E5DAS7_9EURY</name>
<reference evidence="1" key="1">
    <citation type="journal article" date="2021" name="mSystems">
        <title>Bacteria and Archaea Synergistically Convert Glycine Betaine to Biogenic Methane in the Formosa Cold Seep of the South China Sea.</title>
        <authorList>
            <person name="Li L."/>
            <person name="Zhang W."/>
            <person name="Zhang S."/>
            <person name="Song L."/>
            <person name="Sun Q."/>
            <person name="Zhang H."/>
            <person name="Xiang H."/>
            <person name="Dong X."/>
        </authorList>
    </citation>
    <scope>NUCLEOTIDE SEQUENCE</scope>
    <source>
        <strain evidence="1">LLY</strain>
    </source>
</reference>
<accession>A0A9E5DAS7</accession>
<dbReference type="RefSeq" id="WP_250867736.1">
    <property type="nucleotide sequence ID" value="NZ_JAGSOI010000013.1"/>
</dbReference>
<sequence length="186" mass="20964">MLKRKVIGKILMLVLLVSFLSVAFASAADDELNDSDNTDEITDSNTSNSYFEQCKLHPLFITSRGSFPDTTDQEWENSVSGCYDSIKMGPSYTIDSSINCILCGHELIEVHLGSAYQGKMNESKIDEIYRKIEERCEQEEGISDIPVVFMWAQDDEDMPLPDYGLEIFEEAKSKTAPGFPELIFFS</sequence>
<keyword evidence="2" id="KW-1185">Reference proteome</keyword>
<evidence type="ECO:0000313" key="2">
    <source>
        <dbReference type="Proteomes" id="UP001056766"/>
    </source>
</evidence>
<gene>
    <name evidence="1" type="ORF">KDK67_04955</name>
</gene>
<comment type="caution">
    <text evidence="1">The sequence shown here is derived from an EMBL/GenBank/DDBJ whole genome shotgun (WGS) entry which is preliminary data.</text>
</comment>
<reference evidence="1" key="2">
    <citation type="submission" date="2021-04" db="EMBL/GenBank/DDBJ databases">
        <authorList>
            <person name="Dong X."/>
        </authorList>
    </citation>
    <scope>NUCLEOTIDE SEQUENCE</scope>
    <source>
        <strain evidence="1">LLY</strain>
    </source>
</reference>
<dbReference type="Proteomes" id="UP001056766">
    <property type="component" value="Unassembled WGS sequence"/>
</dbReference>
<evidence type="ECO:0000313" key="1">
    <source>
        <dbReference type="EMBL" id="MCM1986351.1"/>
    </source>
</evidence>
<dbReference type="AlphaFoldDB" id="A0A9E5DAS7"/>